<dbReference type="InterPro" id="IPR011453">
    <property type="entry name" value="DUF1559"/>
</dbReference>
<dbReference type="Gene3D" id="3.30.700.10">
    <property type="entry name" value="Glycoprotein, Type 4 Pilin"/>
    <property type="match status" value="1"/>
</dbReference>
<keyword evidence="2" id="KW-0812">Transmembrane</keyword>
<evidence type="ECO:0000256" key="2">
    <source>
        <dbReference type="SAM" id="Phobius"/>
    </source>
</evidence>
<dbReference type="PANTHER" id="PTHR30093:SF2">
    <property type="entry name" value="TYPE II SECRETION SYSTEM PROTEIN H"/>
    <property type="match status" value="1"/>
</dbReference>
<protein>
    <submittedName>
        <fullName evidence="4">Prepilin-type N-terminal cleavage/methylation domain-containing protein</fullName>
    </submittedName>
</protein>
<gene>
    <name evidence="4" type="ordered locus">Sinac_3796</name>
</gene>
<dbReference type="HOGENOM" id="CLU_041661_0_0_0"/>
<evidence type="ECO:0000259" key="3">
    <source>
        <dbReference type="Pfam" id="PF07596"/>
    </source>
</evidence>
<accession>L0DF72</accession>
<evidence type="ECO:0000313" key="5">
    <source>
        <dbReference type="Proteomes" id="UP000010798"/>
    </source>
</evidence>
<dbReference type="eggNOG" id="COG2165">
    <property type="taxonomic scope" value="Bacteria"/>
</dbReference>
<feature type="region of interest" description="Disordered" evidence="1">
    <location>
        <begin position="1"/>
        <end position="25"/>
    </location>
</feature>
<feature type="compositionally biased region" description="Polar residues" evidence="1">
    <location>
        <begin position="7"/>
        <end position="25"/>
    </location>
</feature>
<sequence>MWRRKSSGNSTSIPGSLALTNGHEQSQAGSPHRGFTLIELLVVIAIIGLLIALLLPAVQAAREAARRTQCTDNLRQIGVALANYAATLEVLPFGVGGAGPQGHEPRWSAHSQILPYLEQPALFTALNVSGVPWLHDPVYGPSNRTALSTRVAAFLCPSDRDRIDDGRADPLMVTAPTSYRGCAGTLPRNLAADLPIPGGTAKNDGTYWYQSAVKPADFRDGMSNTASFSERCLGLTASANTLTNYFLADSSTDSCETASPANSLSFDTPYHLSGSRWADGNVLYTRYHHIFTPMKPSCLLGGSDDFDSPVVVTATSRHPGGVNLLLGDASVRFVRKEIGAAVWKALGTVSGGEVVDQSQF</sequence>
<dbReference type="NCBIfam" id="TIGR04294">
    <property type="entry name" value="pre_pil_HX9DG"/>
    <property type="match status" value="1"/>
</dbReference>
<keyword evidence="2" id="KW-0472">Membrane</keyword>
<dbReference type="SUPFAM" id="SSF54523">
    <property type="entry name" value="Pili subunits"/>
    <property type="match status" value="1"/>
</dbReference>
<dbReference type="RefSeq" id="WP_015247168.1">
    <property type="nucleotide sequence ID" value="NC_019892.1"/>
</dbReference>
<dbReference type="InterPro" id="IPR012902">
    <property type="entry name" value="N_methyl_site"/>
</dbReference>
<dbReference type="KEGG" id="saci:Sinac_3796"/>
<proteinExistence type="predicted"/>
<dbReference type="InterPro" id="IPR027558">
    <property type="entry name" value="Pre_pil_HX9DG_C"/>
</dbReference>
<feature type="domain" description="DUF1559" evidence="3">
    <location>
        <begin position="59"/>
        <end position="338"/>
    </location>
</feature>
<reference evidence="4 5" key="1">
    <citation type="submission" date="2012-02" db="EMBL/GenBank/DDBJ databases">
        <title>Complete sequence of chromosome of Singulisphaera acidiphila DSM 18658.</title>
        <authorList>
            <consortium name="US DOE Joint Genome Institute (JGI-PGF)"/>
            <person name="Lucas S."/>
            <person name="Copeland A."/>
            <person name="Lapidus A."/>
            <person name="Glavina del Rio T."/>
            <person name="Dalin E."/>
            <person name="Tice H."/>
            <person name="Bruce D."/>
            <person name="Goodwin L."/>
            <person name="Pitluck S."/>
            <person name="Peters L."/>
            <person name="Ovchinnikova G."/>
            <person name="Chertkov O."/>
            <person name="Kyrpides N."/>
            <person name="Mavromatis K."/>
            <person name="Ivanova N."/>
            <person name="Brettin T."/>
            <person name="Detter J.C."/>
            <person name="Han C."/>
            <person name="Larimer F."/>
            <person name="Land M."/>
            <person name="Hauser L."/>
            <person name="Markowitz V."/>
            <person name="Cheng J.-F."/>
            <person name="Hugenholtz P."/>
            <person name="Woyke T."/>
            <person name="Wu D."/>
            <person name="Tindall B."/>
            <person name="Pomrenke H."/>
            <person name="Brambilla E."/>
            <person name="Klenk H.-P."/>
            <person name="Eisen J.A."/>
        </authorList>
    </citation>
    <scope>NUCLEOTIDE SEQUENCE [LARGE SCALE GENOMIC DNA]</scope>
    <source>
        <strain evidence="5">ATCC BAA-1392 / DSM 18658 / VKM B-2454 / MOB10</strain>
    </source>
</reference>
<dbReference type="Pfam" id="PF07596">
    <property type="entry name" value="SBP_bac_10"/>
    <property type="match status" value="1"/>
</dbReference>
<dbReference type="Proteomes" id="UP000010798">
    <property type="component" value="Chromosome"/>
</dbReference>
<name>L0DF72_SINAD</name>
<feature type="transmembrane region" description="Helical" evidence="2">
    <location>
        <begin position="37"/>
        <end position="58"/>
    </location>
</feature>
<dbReference type="EMBL" id="CP003364">
    <property type="protein sequence ID" value="AGA28029.1"/>
    <property type="molecule type" value="Genomic_DNA"/>
</dbReference>
<dbReference type="PANTHER" id="PTHR30093">
    <property type="entry name" value="GENERAL SECRETION PATHWAY PROTEIN G"/>
    <property type="match status" value="1"/>
</dbReference>
<dbReference type="InterPro" id="IPR045584">
    <property type="entry name" value="Pilin-like"/>
</dbReference>
<dbReference type="STRING" id="886293.Sinac_3796"/>
<keyword evidence="2" id="KW-1133">Transmembrane helix</keyword>
<keyword evidence="5" id="KW-1185">Reference proteome</keyword>
<organism evidence="4 5">
    <name type="scientific">Singulisphaera acidiphila (strain ATCC BAA-1392 / DSM 18658 / VKM B-2454 / MOB10)</name>
    <dbReference type="NCBI Taxonomy" id="886293"/>
    <lineage>
        <taxon>Bacteria</taxon>
        <taxon>Pseudomonadati</taxon>
        <taxon>Planctomycetota</taxon>
        <taxon>Planctomycetia</taxon>
        <taxon>Isosphaerales</taxon>
        <taxon>Isosphaeraceae</taxon>
        <taxon>Singulisphaera</taxon>
    </lineage>
</organism>
<dbReference type="NCBIfam" id="TIGR02532">
    <property type="entry name" value="IV_pilin_GFxxxE"/>
    <property type="match status" value="1"/>
</dbReference>
<evidence type="ECO:0000313" key="4">
    <source>
        <dbReference type="EMBL" id="AGA28029.1"/>
    </source>
</evidence>
<dbReference type="OrthoDB" id="269614at2"/>
<dbReference type="Pfam" id="PF07963">
    <property type="entry name" value="N_methyl"/>
    <property type="match status" value="1"/>
</dbReference>
<dbReference type="PROSITE" id="PS00409">
    <property type="entry name" value="PROKAR_NTER_METHYL"/>
    <property type="match status" value="1"/>
</dbReference>
<dbReference type="AlphaFoldDB" id="L0DF72"/>
<evidence type="ECO:0000256" key="1">
    <source>
        <dbReference type="SAM" id="MobiDB-lite"/>
    </source>
</evidence>